<feature type="chain" id="PRO_5032510088" evidence="1">
    <location>
        <begin position="33"/>
        <end position="96"/>
    </location>
</feature>
<dbReference type="Proteomes" id="UP001295469">
    <property type="component" value="Chromosome C09"/>
</dbReference>
<gene>
    <name evidence="2" type="ORF">DARMORV10_C09P10590.1</name>
</gene>
<dbReference type="EMBL" id="HG994373">
    <property type="protein sequence ID" value="CAF1716909.1"/>
    <property type="molecule type" value="Genomic_DNA"/>
</dbReference>
<reference evidence="2" key="1">
    <citation type="submission" date="2021-01" db="EMBL/GenBank/DDBJ databases">
        <authorList>
            <consortium name="Genoscope - CEA"/>
            <person name="William W."/>
        </authorList>
    </citation>
    <scope>NUCLEOTIDE SEQUENCE</scope>
</reference>
<protein>
    <submittedName>
        <fullName evidence="2">(rape) hypothetical protein</fullName>
    </submittedName>
</protein>
<accession>A0A816ILM0</accession>
<keyword evidence="1" id="KW-0732">Signal</keyword>
<evidence type="ECO:0000313" key="2">
    <source>
        <dbReference type="EMBL" id="CAF1716909.1"/>
    </source>
</evidence>
<proteinExistence type="predicted"/>
<name>A0A816ILM0_BRANA</name>
<organism evidence="2">
    <name type="scientific">Brassica napus</name>
    <name type="common">Rape</name>
    <dbReference type="NCBI Taxonomy" id="3708"/>
    <lineage>
        <taxon>Eukaryota</taxon>
        <taxon>Viridiplantae</taxon>
        <taxon>Streptophyta</taxon>
        <taxon>Embryophyta</taxon>
        <taxon>Tracheophyta</taxon>
        <taxon>Spermatophyta</taxon>
        <taxon>Magnoliopsida</taxon>
        <taxon>eudicotyledons</taxon>
        <taxon>Gunneridae</taxon>
        <taxon>Pentapetalae</taxon>
        <taxon>rosids</taxon>
        <taxon>malvids</taxon>
        <taxon>Brassicales</taxon>
        <taxon>Brassicaceae</taxon>
        <taxon>Brassiceae</taxon>
        <taxon>Brassica</taxon>
    </lineage>
</organism>
<sequence length="96" mass="10728">MWEPWWWSWRLNPRSGGVWRVSLEWLLSSVLSSSFISAVVEVEWNAGFQWGCSSVSCYNLLSSLVFKEDVSLSTGVCSVNKRSCGGGFAEKSSRVA</sequence>
<feature type="signal peptide" evidence="1">
    <location>
        <begin position="1"/>
        <end position="32"/>
    </location>
</feature>
<dbReference type="AlphaFoldDB" id="A0A816ILM0"/>
<evidence type="ECO:0000256" key="1">
    <source>
        <dbReference type="SAM" id="SignalP"/>
    </source>
</evidence>